<keyword evidence="1" id="KW-0472">Membrane</keyword>
<name>A0AAE3AL74_9FIRM</name>
<reference evidence="3" key="1">
    <citation type="submission" date="2021-10" db="EMBL/GenBank/DDBJ databases">
        <title>Anaerobic single-cell dispensing facilitates the cultivation of human gut bacteria.</title>
        <authorList>
            <person name="Afrizal A."/>
        </authorList>
    </citation>
    <scope>NUCLEOTIDE SEQUENCE</scope>
    <source>
        <strain evidence="3">CLA-AA-H250</strain>
    </source>
</reference>
<dbReference type="AlphaFoldDB" id="A0AAE3AL74"/>
<keyword evidence="1" id="KW-0812">Transmembrane</keyword>
<dbReference type="Gene3D" id="3.30.10.20">
    <property type="match status" value="2"/>
</dbReference>
<protein>
    <submittedName>
        <fullName evidence="3">PASTA domain-containing protein</fullName>
    </submittedName>
</protein>
<dbReference type="Proteomes" id="UP001199424">
    <property type="component" value="Unassembled WGS sequence"/>
</dbReference>
<evidence type="ECO:0000313" key="4">
    <source>
        <dbReference type="Proteomes" id="UP001199424"/>
    </source>
</evidence>
<gene>
    <name evidence="3" type="ORF">LKD31_10885</name>
</gene>
<dbReference type="Pfam" id="PF03793">
    <property type="entry name" value="PASTA"/>
    <property type="match status" value="2"/>
</dbReference>
<comment type="caution">
    <text evidence="3">The sequence shown here is derived from an EMBL/GenBank/DDBJ whole genome shotgun (WGS) entry which is preliminary data.</text>
</comment>
<keyword evidence="4" id="KW-1185">Reference proteome</keyword>
<dbReference type="SMART" id="SM00740">
    <property type="entry name" value="PASTA"/>
    <property type="match status" value="2"/>
</dbReference>
<dbReference type="RefSeq" id="WP_308449740.1">
    <property type="nucleotide sequence ID" value="NZ_JAJEQC010000011.1"/>
</dbReference>
<proteinExistence type="predicted"/>
<evidence type="ECO:0000256" key="1">
    <source>
        <dbReference type="SAM" id="Phobius"/>
    </source>
</evidence>
<evidence type="ECO:0000259" key="2">
    <source>
        <dbReference type="PROSITE" id="PS51178"/>
    </source>
</evidence>
<feature type="domain" description="PASTA" evidence="2">
    <location>
        <begin position="102"/>
        <end position="172"/>
    </location>
</feature>
<dbReference type="InterPro" id="IPR005543">
    <property type="entry name" value="PASTA_dom"/>
</dbReference>
<feature type="transmembrane region" description="Helical" evidence="1">
    <location>
        <begin position="58"/>
        <end position="80"/>
    </location>
</feature>
<accession>A0AAE3AL74</accession>
<feature type="domain" description="PASTA" evidence="2">
    <location>
        <begin position="173"/>
        <end position="240"/>
    </location>
</feature>
<evidence type="ECO:0000313" key="3">
    <source>
        <dbReference type="EMBL" id="MCC2137517.1"/>
    </source>
</evidence>
<organism evidence="3 4">
    <name type="scientific">Hominenteromicrobium mulieris</name>
    <dbReference type="NCBI Taxonomy" id="2885357"/>
    <lineage>
        <taxon>Bacteria</taxon>
        <taxon>Bacillati</taxon>
        <taxon>Bacillota</taxon>
        <taxon>Clostridia</taxon>
        <taxon>Eubacteriales</taxon>
        <taxon>Oscillospiraceae</taxon>
        <taxon>Hominenteromicrobium</taxon>
    </lineage>
</organism>
<dbReference type="PROSITE" id="PS51178">
    <property type="entry name" value="PASTA"/>
    <property type="match status" value="2"/>
</dbReference>
<dbReference type="EMBL" id="JAJEQC010000011">
    <property type="protein sequence ID" value="MCC2137517.1"/>
    <property type="molecule type" value="Genomic_DNA"/>
</dbReference>
<dbReference type="CDD" id="cd06577">
    <property type="entry name" value="PASTA_pknB"/>
    <property type="match status" value="2"/>
</dbReference>
<sequence length="248" mass="26971">MQTGLQVDPSRRTSSFSRFSAELAAEPTVVEKFVETETVRSLPSGSGRTPSKRRVPTFLWLVASFVFTLVVIFAVTSVWFKDSPFSPQSIVASIKGPGAVEEKQTLEVPNLVGMDYDKLLSLTEKDKKYKFELEICEETFSDTLPEGQITRQYPLAGEIIEAGSTVKIAVCKGPQLRPLPDISDMMADEAMTKLKALGFEPVQVAQYSEDTKIGRVIGYQSDSPGDALAYGAVVGILVSAESSGEDGE</sequence>
<keyword evidence="1" id="KW-1133">Transmembrane helix</keyword>